<feature type="compositionally biased region" description="Acidic residues" evidence="2">
    <location>
        <begin position="661"/>
        <end position="671"/>
    </location>
</feature>
<gene>
    <name evidence="3" type="ORF">PG993_006588</name>
</gene>
<feature type="compositionally biased region" description="Basic residues" evidence="2">
    <location>
        <begin position="886"/>
        <end position="897"/>
    </location>
</feature>
<feature type="region of interest" description="Disordered" evidence="2">
    <location>
        <begin position="346"/>
        <end position="489"/>
    </location>
</feature>
<organism evidence="3 4">
    <name type="scientific">Apiospora rasikravindrae</name>
    <dbReference type="NCBI Taxonomy" id="990691"/>
    <lineage>
        <taxon>Eukaryota</taxon>
        <taxon>Fungi</taxon>
        <taxon>Dikarya</taxon>
        <taxon>Ascomycota</taxon>
        <taxon>Pezizomycotina</taxon>
        <taxon>Sordariomycetes</taxon>
        <taxon>Xylariomycetidae</taxon>
        <taxon>Amphisphaeriales</taxon>
        <taxon>Apiosporaceae</taxon>
        <taxon>Apiospora</taxon>
    </lineage>
</organism>
<dbReference type="EMBL" id="JAQQWK010000005">
    <property type="protein sequence ID" value="KAK8042065.1"/>
    <property type="molecule type" value="Genomic_DNA"/>
</dbReference>
<feature type="compositionally biased region" description="Low complexity" evidence="2">
    <location>
        <begin position="469"/>
        <end position="481"/>
    </location>
</feature>
<evidence type="ECO:0000256" key="2">
    <source>
        <dbReference type="SAM" id="MobiDB-lite"/>
    </source>
</evidence>
<feature type="region of interest" description="Disordered" evidence="2">
    <location>
        <begin position="291"/>
        <end position="319"/>
    </location>
</feature>
<feature type="compositionally biased region" description="Basic residues" evidence="2">
    <location>
        <begin position="164"/>
        <end position="206"/>
    </location>
</feature>
<evidence type="ECO:0000256" key="1">
    <source>
        <dbReference type="SAM" id="Coils"/>
    </source>
</evidence>
<feature type="compositionally biased region" description="Basic and acidic residues" evidence="2">
    <location>
        <begin position="207"/>
        <end position="220"/>
    </location>
</feature>
<sequence length="1031" mass="115408">MRNMSRRTTKMAHKPLTGCYYTIIGDFHDLKTKPRIVIQPIEGHHAQGVDSSVLAVETIRLERIIQEEIDQINEGRKKDKWFDSQYEWNPQNQVYMQRPDAARPLLIQRPTTLIPKPDQRQEEAKAKAAEETIRKVKSELALRQQEDKQHPTTIRRVRSHEHPLHNHHHNHREHGHKPARGHHSRHVHPTHAHGHQAQPHHHQNQARQREHHLTHGEKSQNQHHQNSNMLQVARPEGLPAQALNANHEPKLGMDDLFPEDDEDLPLLILDAKGAPLGKIPSRIKYVLQHRPTQRPPIHRVHSSKGRLARHNPPRPPVRPILRRTETYVEDLPKPDVKHYGKKTVRFLSSSPHEGDKCGHHTITTRPREREENSVGGGQSETKASDHGDQETPQREVEPSPRHDEATVQSPSPDARPSVACVKTPAQRRSTFAIGPDSPSTDSDSGTPRAAAAAIITDMSAEDQAAGNLQQKQQQTSAASAGQGDGSEHLDIAERLRRDMMAADNEDAVCSSSSCSDVDMKMKMNKGRNRKFQAPLHLQHVPPHLPSSQPNRDINPELPNTPRHKNDEEPKLDIEERMRREMMAKDNEDAVGSSSSCSDVEAKIEWNRKKNRNRFHGPLQLVQPRHSSAQPRSDSPQRLSTTGRNYKGRLELRERLRRDVIPEENETDDEANTEAQAPQQHQHQRQEVSFPPSPPSQPKTASPQQPSATANPGGKEEEDLDTKELLRRAIMGEANAQAVGSYESECDDETPRARPLPPCLQRHQKQRELSGPSSRSKTDKQEDVRQRLLHEISSKGGNAQPNTQEEEEKDEDKGKAAERAIPSCTTAPRASGEGGESKPSSLLTQSFMAQRAAAESTPDHAPAGKIPPHSHQASPAPGRRLAGDPRGRHRGRPRRTRHAGGAAAADAQVAAGDGAPHQDGPPDGPPLRRIEEVDDRRKEAYEKHKREEAEKKRQEEAKKKQGHDKKGKAIAVETNFAVAAAASAAAAAVAGGADRRPRPPPRAYRIGDYISDHRYDYLRSQPLPNSGWSLHW</sequence>
<feature type="compositionally biased region" description="Basic and acidic residues" evidence="2">
    <location>
        <begin position="382"/>
        <end position="405"/>
    </location>
</feature>
<feature type="coiled-coil region" evidence="1">
    <location>
        <begin position="119"/>
        <end position="146"/>
    </location>
</feature>
<proteinExistence type="predicted"/>
<keyword evidence="4" id="KW-1185">Reference proteome</keyword>
<feature type="compositionally biased region" description="Basic and acidic residues" evidence="2">
    <location>
        <begin position="563"/>
        <end position="587"/>
    </location>
</feature>
<feature type="compositionally biased region" description="Low complexity" evidence="2">
    <location>
        <begin position="898"/>
        <end position="914"/>
    </location>
</feature>
<feature type="region of interest" description="Disordered" evidence="2">
    <location>
        <begin position="539"/>
        <end position="968"/>
    </location>
</feature>
<evidence type="ECO:0000313" key="4">
    <source>
        <dbReference type="Proteomes" id="UP001444661"/>
    </source>
</evidence>
<evidence type="ECO:0000313" key="3">
    <source>
        <dbReference type="EMBL" id="KAK8042065.1"/>
    </source>
</evidence>
<feature type="compositionally biased region" description="Basic residues" evidence="2">
    <location>
        <begin position="296"/>
        <end position="312"/>
    </location>
</feature>
<feature type="region of interest" description="Disordered" evidence="2">
    <location>
        <begin position="982"/>
        <end position="1004"/>
    </location>
</feature>
<dbReference type="Proteomes" id="UP001444661">
    <property type="component" value="Unassembled WGS sequence"/>
</dbReference>
<feature type="compositionally biased region" description="Basic and acidic residues" evidence="2">
    <location>
        <begin position="925"/>
        <end position="958"/>
    </location>
</feature>
<feature type="compositionally biased region" description="Polar residues" evidence="2">
    <location>
        <begin position="837"/>
        <end position="847"/>
    </location>
</feature>
<protein>
    <submittedName>
        <fullName evidence="3">Uncharacterized protein</fullName>
    </submittedName>
</protein>
<feature type="compositionally biased region" description="Basic and acidic residues" evidence="2">
    <location>
        <begin position="775"/>
        <end position="792"/>
    </location>
</feature>
<feature type="compositionally biased region" description="Polar residues" evidence="2">
    <location>
        <begin position="697"/>
        <end position="709"/>
    </location>
</feature>
<feature type="compositionally biased region" description="Polar residues" evidence="2">
    <location>
        <begin position="624"/>
        <end position="643"/>
    </location>
</feature>
<accession>A0ABR1T7W8</accession>
<comment type="caution">
    <text evidence="3">The sequence shown here is derived from an EMBL/GenBank/DDBJ whole genome shotgun (WGS) entry which is preliminary data.</text>
</comment>
<feature type="compositionally biased region" description="Low complexity" evidence="2">
    <location>
        <begin position="434"/>
        <end position="455"/>
    </location>
</feature>
<reference evidence="3 4" key="1">
    <citation type="submission" date="2023-01" db="EMBL/GenBank/DDBJ databases">
        <title>Analysis of 21 Apiospora genomes using comparative genomics revels a genus with tremendous synthesis potential of carbohydrate active enzymes and secondary metabolites.</title>
        <authorList>
            <person name="Sorensen T."/>
        </authorList>
    </citation>
    <scope>NUCLEOTIDE SEQUENCE [LARGE SCALE GENOMIC DNA]</scope>
    <source>
        <strain evidence="3 4">CBS 33761</strain>
    </source>
</reference>
<feature type="compositionally biased region" description="Basic and acidic residues" evidence="2">
    <location>
        <begin position="647"/>
        <end position="660"/>
    </location>
</feature>
<name>A0ABR1T7W8_9PEZI</name>
<feature type="region of interest" description="Disordered" evidence="2">
    <location>
        <begin position="164"/>
        <end position="227"/>
    </location>
</feature>
<feature type="compositionally biased region" description="Low complexity" evidence="2">
    <location>
        <begin position="982"/>
        <end position="991"/>
    </location>
</feature>
<keyword evidence="1" id="KW-0175">Coiled coil</keyword>